<gene>
    <name evidence="2" type="ORF">IP92_04520</name>
</gene>
<accession>A0A562PHP9</accession>
<sequence>MLQVDIQHAVEKAIRDVADEWDLALPPLRPDSELVDELGFSSMTVVSLTMNLEEELGVDPFADRSVMLTAMRTIQDLCDVYGRALAAAAPASAASI</sequence>
<organism evidence="2 3">
    <name type="scientific">Pseudoduganella flava</name>
    <dbReference type="NCBI Taxonomy" id="871742"/>
    <lineage>
        <taxon>Bacteria</taxon>
        <taxon>Pseudomonadati</taxon>
        <taxon>Pseudomonadota</taxon>
        <taxon>Betaproteobacteria</taxon>
        <taxon>Burkholderiales</taxon>
        <taxon>Oxalobacteraceae</taxon>
        <taxon>Telluria group</taxon>
        <taxon>Pseudoduganella</taxon>
    </lineage>
</organism>
<dbReference type="Gene3D" id="1.10.1200.10">
    <property type="entry name" value="ACP-like"/>
    <property type="match status" value="1"/>
</dbReference>
<dbReference type="SUPFAM" id="SSF47336">
    <property type="entry name" value="ACP-like"/>
    <property type="match status" value="1"/>
</dbReference>
<dbReference type="Proteomes" id="UP000315112">
    <property type="component" value="Unassembled WGS sequence"/>
</dbReference>
<dbReference type="PROSITE" id="PS50075">
    <property type="entry name" value="CARRIER"/>
    <property type="match status" value="1"/>
</dbReference>
<comment type="caution">
    <text evidence="2">The sequence shown here is derived from an EMBL/GenBank/DDBJ whole genome shotgun (WGS) entry which is preliminary data.</text>
</comment>
<name>A0A562PHP9_9BURK</name>
<proteinExistence type="predicted"/>
<evidence type="ECO:0000313" key="3">
    <source>
        <dbReference type="Proteomes" id="UP000315112"/>
    </source>
</evidence>
<dbReference type="InterPro" id="IPR009081">
    <property type="entry name" value="PP-bd_ACP"/>
</dbReference>
<dbReference type="InterPro" id="IPR036736">
    <property type="entry name" value="ACP-like_sf"/>
</dbReference>
<dbReference type="Pfam" id="PF00550">
    <property type="entry name" value="PP-binding"/>
    <property type="match status" value="1"/>
</dbReference>
<dbReference type="AlphaFoldDB" id="A0A562PHP9"/>
<reference evidence="2 3" key="1">
    <citation type="journal article" date="2015" name="Stand. Genomic Sci.">
        <title>Genomic Encyclopedia of Bacterial and Archaeal Type Strains, Phase III: the genomes of soil and plant-associated and newly described type strains.</title>
        <authorList>
            <person name="Whitman W.B."/>
            <person name="Woyke T."/>
            <person name="Klenk H.P."/>
            <person name="Zhou Y."/>
            <person name="Lilburn T.G."/>
            <person name="Beck B.J."/>
            <person name="De Vos P."/>
            <person name="Vandamme P."/>
            <person name="Eisen J.A."/>
            <person name="Garrity G."/>
            <person name="Hugenholtz P."/>
            <person name="Kyrpides N.C."/>
        </authorList>
    </citation>
    <scope>NUCLEOTIDE SEQUENCE [LARGE SCALE GENOMIC DNA]</scope>
    <source>
        <strain evidence="2 3">CGMCC 1.10685</strain>
    </source>
</reference>
<evidence type="ECO:0000259" key="1">
    <source>
        <dbReference type="PROSITE" id="PS50075"/>
    </source>
</evidence>
<dbReference type="EMBL" id="VLKW01000010">
    <property type="protein sequence ID" value="TWI44002.1"/>
    <property type="molecule type" value="Genomic_DNA"/>
</dbReference>
<protein>
    <submittedName>
        <fullName evidence="2">Acyl carrier protein</fullName>
    </submittedName>
</protein>
<feature type="domain" description="Carrier" evidence="1">
    <location>
        <begin position="4"/>
        <end position="85"/>
    </location>
</feature>
<evidence type="ECO:0000313" key="2">
    <source>
        <dbReference type="EMBL" id="TWI44002.1"/>
    </source>
</evidence>